<keyword evidence="4" id="KW-1185">Reference proteome</keyword>
<dbReference type="Gene3D" id="1.20.140.150">
    <property type="match status" value="1"/>
</dbReference>
<keyword evidence="1" id="KW-0472">Membrane</keyword>
<feature type="transmembrane region" description="Helical" evidence="1">
    <location>
        <begin position="105"/>
        <end position="126"/>
    </location>
</feature>
<dbReference type="AlphaFoldDB" id="A0A9Q0L965"/>
<keyword evidence="2" id="KW-0732">Signal</keyword>
<evidence type="ECO:0000313" key="4">
    <source>
        <dbReference type="Proteomes" id="UP001149090"/>
    </source>
</evidence>
<gene>
    <name evidence="3" type="ORF">M0811_02900</name>
</gene>
<feature type="chain" id="PRO_5040206389" evidence="2">
    <location>
        <begin position="36"/>
        <end position="176"/>
    </location>
</feature>
<sequence length="176" mass="19582">MFRFLAFLAMTGCLLMTFLSLVMPCLVVQWQEGYAMKISFGNFQTVCIGGSCPDNYEGNDFNDWKDDDKDVYNGLCANIAMTLIGLIMFVATLFLHTKKANTTHLVFVTAGIFTFIGIMAFIGKFQNSDTYDAYQDNKDAFTGYHWSYSGSAAFSIIAFIISLPGAFFALKAKSED</sequence>
<keyword evidence="1" id="KW-0812">Transmembrane</keyword>
<feature type="transmembrane region" description="Helical" evidence="1">
    <location>
        <begin position="146"/>
        <end position="170"/>
    </location>
</feature>
<protein>
    <submittedName>
        <fullName evidence="3">Claudin-like in caenorhabditis</fullName>
    </submittedName>
</protein>
<name>A0A9Q0L965_ANAIG</name>
<proteinExistence type="predicted"/>
<dbReference type="EMBL" id="JAPDFW010000125">
    <property type="protein sequence ID" value="KAJ5067710.1"/>
    <property type="molecule type" value="Genomic_DNA"/>
</dbReference>
<dbReference type="Proteomes" id="UP001149090">
    <property type="component" value="Unassembled WGS sequence"/>
</dbReference>
<organism evidence="3 4">
    <name type="scientific">Anaeramoeba ignava</name>
    <name type="common">Anaerobic marine amoeba</name>
    <dbReference type="NCBI Taxonomy" id="1746090"/>
    <lineage>
        <taxon>Eukaryota</taxon>
        <taxon>Metamonada</taxon>
        <taxon>Anaeramoebidae</taxon>
        <taxon>Anaeramoeba</taxon>
    </lineage>
</organism>
<evidence type="ECO:0000256" key="1">
    <source>
        <dbReference type="SAM" id="Phobius"/>
    </source>
</evidence>
<evidence type="ECO:0000256" key="2">
    <source>
        <dbReference type="SAM" id="SignalP"/>
    </source>
</evidence>
<reference evidence="3" key="1">
    <citation type="submission" date="2022-10" db="EMBL/GenBank/DDBJ databases">
        <title>Novel sulphate-reducing endosymbionts in the free-living metamonad Anaeramoeba.</title>
        <authorList>
            <person name="Jerlstrom-Hultqvist J."/>
            <person name="Cepicka I."/>
            <person name="Gallot-Lavallee L."/>
            <person name="Salas-Leiva D."/>
            <person name="Curtis B.A."/>
            <person name="Zahonova K."/>
            <person name="Pipaliya S."/>
            <person name="Dacks J."/>
            <person name="Roger A.J."/>
        </authorList>
    </citation>
    <scope>NUCLEOTIDE SEQUENCE</scope>
    <source>
        <strain evidence="3">BMAN</strain>
    </source>
</reference>
<feature type="transmembrane region" description="Helical" evidence="1">
    <location>
        <begin position="71"/>
        <end position="93"/>
    </location>
</feature>
<comment type="caution">
    <text evidence="3">The sequence shown here is derived from an EMBL/GenBank/DDBJ whole genome shotgun (WGS) entry which is preliminary data.</text>
</comment>
<feature type="signal peptide" evidence="2">
    <location>
        <begin position="1"/>
        <end position="35"/>
    </location>
</feature>
<evidence type="ECO:0000313" key="3">
    <source>
        <dbReference type="EMBL" id="KAJ5067710.1"/>
    </source>
</evidence>
<keyword evidence="1" id="KW-1133">Transmembrane helix</keyword>
<accession>A0A9Q0L965</accession>